<name>A0ACC0TPM6_POPTR</name>
<keyword evidence="2" id="KW-1185">Reference proteome</keyword>
<evidence type="ECO:0000313" key="1">
    <source>
        <dbReference type="EMBL" id="KAI9403552.1"/>
    </source>
</evidence>
<accession>A0ACC0TPM6</accession>
<organism evidence="1 2">
    <name type="scientific">Populus trichocarpa</name>
    <name type="common">Western balsam poplar</name>
    <name type="synonym">Populus balsamifera subsp. trichocarpa</name>
    <dbReference type="NCBI Taxonomy" id="3694"/>
    <lineage>
        <taxon>Eukaryota</taxon>
        <taxon>Viridiplantae</taxon>
        <taxon>Streptophyta</taxon>
        <taxon>Embryophyta</taxon>
        <taxon>Tracheophyta</taxon>
        <taxon>Spermatophyta</taxon>
        <taxon>Magnoliopsida</taxon>
        <taxon>eudicotyledons</taxon>
        <taxon>Gunneridae</taxon>
        <taxon>Pentapetalae</taxon>
        <taxon>rosids</taxon>
        <taxon>fabids</taxon>
        <taxon>Malpighiales</taxon>
        <taxon>Salicaceae</taxon>
        <taxon>Saliceae</taxon>
        <taxon>Populus</taxon>
    </lineage>
</organism>
<dbReference type="Proteomes" id="UP000006729">
    <property type="component" value="Chromosome 1"/>
</dbReference>
<proteinExistence type="predicted"/>
<comment type="caution">
    <text evidence="1">The sequence shown here is derived from an EMBL/GenBank/DDBJ whole genome shotgun (WGS) entry which is preliminary data.</text>
</comment>
<dbReference type="EMBL" id="CM009290">
    <property type="protein sequence ID" value="KAI9403552.1"/>
    <property type="molecule type" value="Genomic_DNA"/>
</dbReference>
<sequence length="1283" mass="145102">MAIESAGGSIVSKIAELLVEPAIRQFRYMFCFNNFVQEVNEQMMSLALALYRLQDAVDVAKRNAEEIEIDVNKWLEDAKNEIEGVNRLENEKGKNGKCFTWCPNWMRQFKLSKALAKKTETLRKLEGNSRKFPKVSHKAPLQDIEFLPSEGFTPSKSSKEAFEQIMKALKDNTANMIGLYGMGGVGKTTLVKEVGRRAKELQLLDEVLMATLSQNPNVIDIQDRMADRLGLHFDEKTKEGRADRLWQRLKTEKKMLIVLDDVWKVINLKEIGIPFGDAHRGCKILLTTRLENICSSMDCQEKVFLRVLSENEAWTLFKINAGLRDEDSDLNRVAKEVARECQGLPIALVAVGKALIDKSKNEWEVASEELKKSQSRHMEKFDDRRNAYAELTRYAVGYGLNQDVKSIEGARKRVYMEIEYLKACCMLLGTETAEHVKIHDLFRDVAIQIASSEEYGFMVEAGSGLKEWPMSNKSFEACTTISLMGNKLTELPEGLVCPRLKILLLGLDDGLNVPKRFFEGMKAIEVLSLKGGCLSLQSLELSTNLQALLLIGCECKDLIRLRKLQRLKILVFMWCDSIKELPDEIGELKDLRLLDLTGCIYLARIPVNLIGRLKMLEELLIGHHSFTAWDVVGTSAGGMNASLTELNSLSHLAVLSLKIPKVERIPRDFVFPSLLKYDILLGDGLQQNEDCQSLEEVFELGVADEGINEEKELPLLSSLTRLHLQWLPELKCIWKGPTRHVSLKSLIHLELQSLHKLTFIFTPSLAQSLFHLEKLLILSCGELKHIIREEDDEREIISEPLRFPKLKTIFISECGKLEHVFPDCVSPSLGNLEEIMIRDAGNLKQIFYRGKGDALTTDDIINFPQLRKLSLFSISNCSFFAPKNFAAQLPSLQNLRIYGHEELDNLLAQLQGLTSLETLELVYMPLPNMRCIWKGLVLSHLTSLVVYKCKRLTYVFIDNVIASLVQLEVLEISTCDELEQIIAKDNDDEKDQILAGSDLQSSCFPNLCRIEIKECNKLKSLFPIAMALGLKKLQLLEVRESSQLLGVFGQDDHVSPVNVEKEMVLPDLQELLLIQLPSIACFSLGCHDFLFPRLETLKVYECPKLTTKFTTTTNDNMTASLVQLKVLKISKCEELEQIIAKDNDDEKDRILSRSDLQSLCFPNLCQLKIKRCNKLKSLFPIAMASGLPKLQILEIRESSQLLGVFGQDDHASPVNVEKEMVLPNLQELSLQQLPSIACFIPGCYDFLFPRLEKLEMRQCPKLITKHATTSNGSMGAESEVLLI</sequence>
<reference evidence="1 2" key="1">
    <citation type="journal article" date="2006" name="Science">
        <title>The genome of black cottonwood, Populus trichocarpa (Torr. &amp; Gray).</title>
        <authorList>
            <person name="Tuskan G.A."/>
            <person name="Difazio S."/>
            <person name="Jansson S."/>
            <person name="Bohlmann J."/>
            <person name="Grigoriev I."/>
            <person name="Hellsten U."/>
            <person name="Putnam N."/>
            <person name="Ralph S."/>
            <person name="Rombauts S."/>
            <person name="Salamov A."/>
            <person name="Schein J."/>
            <person name="Sterck L."/>
            <person name="Aerts A."/>
            <person name="Bhalerao R.R."/>
            <person name="Bhalerao R.P."/>
            <person name="Blaudez D."/>
            <person name="Boerjan W."/>
            <person name="Brun A."/>
            <person name="Brunner A."/>
            <person name="Busov V."/>
            <person name="Campbell M."/>
            <person name="Carlson J."/>
            <person name="Chalot M."/>
            <person name="Chapman J."/>
            <person name="Chen G.L."/>
            <person name="Cooper D."/>
            <person name="Coutinho P.M."/>
            <person name="Couturier J."/>
            <person name="Covert S."/>
            <person name="Cronk Q."/>
            <person name="Cunningham R."/>
            <person name="Davis J."/>
            <person name="Degroeve S."/>
            <person name="Dejardin A."/>
            <person name="Depamphilis C."/>
            <person name="Detter J."/>
            <person name="Dirks B."/>
            <person name="Dubchak I."/>
            <person name="Duplessis S."/>
            <person name="Ehlting J."/>
            <person name="Ellis B."/>
            <person name="Gendler K."/>
            <person name="Goodstein D."/>
            <person name="Gribskov M."/>
            <person name="Grimwood J."/>
            <person name="Groover A."/>
            <person name="Gunter L."/>
            <person name="Hamberger B."/>
            <person name="Heinze B."/>
            <person name="Helariutta Y."/>
            <person name="Henrissat B."/>
            <person name="Holligan D."/>
            <person name="Holt R."/>
            <person name="Huang W."/>
            <person name="Islam-Faridi N."/>
            <person name="Jones S."/>
            <person name="Jones-Rhoades M."/>
            <person name="Jorgensen R."/>
            <person name="Joshi C."/>
            <person name="Kangasjarvi J."/>
            <person name="Karlsson J."/>
            <person name="Kelleher C."/>
            <person name="Kirkpatrick R."/>
            <person name="Kirst M."/>
            <person name="Kohler A."/>
            <person name="Kalluri U."/>
            <person name="Larimer F."/>
            <person name="Leebens-Mack J."/>
            <person name="Leple J.C."/>
            <person name="Locascio P."/>
            <person name="Lou Y."/>
            <person name="Lucas S."/>
            <person name="Martin F."/>
            <person name="Montanini B."/>
            <person name="Napoli C."/>
            <person name="Nelson D.R."/>
            <person name="Nelson C."/>
            <person name="Nieminen K."/>
            <person name="Nilsson O."/>
            <person name="Pereda V."/>
            <person name="Peter G."/>
            <person name="Philippe R."/>
            <person name="Pilate G."/>
            <person name="Poliakov A."/>
            <person name="Razumovskaya J."/>
            <person name="Richardson P."/>
            <person name="Rinaldi C."/>
            <person name="Ritland K."/>
            <person name="Rouze P."/>
            <person name="Ryaboy D."/>
            <person name="Schmutz J."/>
            <person name="Schrader J."/>
            <person name="Segerman B."/>
            <person name="Shin H."/>
            <person name="Siddiqui A."/>
            <person name="Sterky F."/>
            <person name="Terry A."/>
            <person name="Tsai C.J."/>
            <person name="Uberbacher E."/>
            <person name="Unneberg P."/>
            <person name="Vahala J."/>
            <person name="Wall K."/>
            <person name="Wessler S."/>
            <person name="Yang G."/>
            <person name="Yin T."/>
            <person name="Douglas C."/>
            <person name="Marra M."/>
            <person name="Sandberg G."/>
            <person name="Van de Peer Y."/>
            <person name="Rokhsar D."/>
        </authorList>
    </citation>
    <scope>NUCLEOTIDE SEQUENCE [LARGE SCALE GENOMIC DNA]</scope>
    <source>
        <strain evidence="2">cv. Nisqually</strain>
    </source>
</reference>
<evidence type="ECO:0000313" key="2">
    <source>
        <dbReference type="Proteomes" id="UP000006729"/>
    </source>
</evidence>
<gene>
    <name evidence="1" type="ORF">POPTR_001G445150v4</name>
</gene>
<protein>
    <submittedName>
        <fullName evidence="1">Uncharacterized protein</fullName>
    </submittedName>
</protein>